<dbReference type="PROSITE" id="PS00592">
    <property type="entry name" value="GH9_2"/>
    <property type="match status" value="1"/>
</dbReference>
<keyword evidence="10 12" id="KW-0326">Glycosidase</keyword>
<evidence type="ECO:0000256" key="4">
    <source>
        <dbReference type="ARBA" id="ARBA00022525"/>
    </source>
</evidence>
<evidence type="ECO:0000256" key="7">
    <source>
        <dbReference type="ARBA" id="ARBA00023001"/>
    </source>
</evidence>
<comment type="catalytic activity">
    <reaction evidence="1 13">
        <text>Endohydrolysis of (1-&gt;4)-beta-D-glucosidic linkages in cellulose, lichenin and cereal beta-D-glucans.</text>
        <dbReference type="EC" id="3.2.1.4"/>
    </reaction>
</comment>
<dbReference type="Pfam" id="PF09478">
    <property type="entry name" value="CBM49"/>
    <property type="match status" value="1"/>
</dbReference>
<evidence type="ECO:0000313" key="17">
    <source>
        <dbReference type="Proteomes" id="UP001318860"/>
    </source>
</evidence>
<comment type="caution">
    <text evidence="16">The sequence shown here is derived from an EMBL/GenBank/DDBJ whole genome shotgun (WGS) entry which is preliminary data.</text>
</comment>
<keyword evidence="11 12" id="KW-0624">Polysaccharide degradation</keyword>
<dbReference type="SUPFAM" id="SSF48208">
    <property type="entry name" value="Six-hairpin glycosidases"/>
    <property type="match status" value="1"/>
</dbReference>
<comment type="subcellular location">
    <subcellularLocation>
        <location evidence="2">Secreted</location>
    </subcellularLocation>
</comment>
<dbReference type="EMBL" id="JABTTQ020002559">
    <property type="protein sequence ID" value="KAK6123417.1"/>
    <property type="molecule type" value="Genomic_DNA"/>
</dbReference>
<accession>A0ABR0UMK2</accession>
<dbReference type="Pfam" id="PF00759">
    <property type="entry name" value="Glyco_hydro_9"/>
    <property type="match status" value="1"/>
</dbReference>
<evidence type="ECO:0000256" key="10">
    <source>
        <dbReference type="ARBA" id="ARBA00023295"/>
    </source>
</evidence>
<evidence type="ECO:0000256" key="8">
    <source>
        <dbReference type="ARBA" id="ARBA00023180"/>
    </source>
</evidence>
<evidence type="ECO:0000256" key="2">
    <source>
        <dbReference type="ARBA" id="ARBA00004613"/>
    </source>
</evidence>
<dbReference type="InterPro" id="IPR012341">
    <property type="entry name" value="6hp_glycosidase-like_sf"/>
</dbReference>
<evidence type="ECO:0000256" key="1">
    <source>
        <dbReference type="ARBA" id="ARBA00000966"/>
    </source>
</evidence>
<dbReference type="SMART" id="SM01063">
    <property type="entry name" value="CBM49"/>
    <property type="match status" value="1"/>
</dbReference>
<evidence type="ECO:0000256" key="9">
    <source>
        <dbReference type="ARBA" id="ARBA00023277"/>
    </source>
</evidence>
<comment type="similarity">
    <text evidence="3 12 13">Belongs to the glycosyl hydrolase 9 (cellulase E) family.</text>
</comment>
<evidence type="ECO:0000256" key="6">
    <source>
        <dbReference type="ARBA" id="ARBA00022801"/>
    </source>
</evidence>
<evidence type="ECO:0000256" key="12">
    <source>
        <dbReference type="PROSITE-ProRule" id="PRU10059"/>
    </source>
</evidence>
<keyword evidence="6 12" id="KW-0378">Hydrolase</keyword>
<evidence type="ECO:0000256" key="3">
    <source>
        <dbReference type="ARBA" id="ARBA00007072"/>
    </source>
</evidence>
<gene>
    <name evidence="16" type="ORF">DH2020_042840</name>
</gene>
<keyword evidence="8" id="KW-0325">Glycoprotein</keyword>
<keyword evidence="9 12" id="KW-0119">Carbohydrate metabolism</keyword>
<keyword evidence="17" id="KW-1185">Reference proteome</keyword>
<evidence type="ECO:0000259" key="15">
    <source>
        <dbReference type="SMART" id="SM01063"/>
    </source>
</evidence>
<feature type="active site" evidence="12">
    <location>
        <position position="587"/>
    </location>
</feature>
<evidence type="ECO:0000313" key="16">
    <source>
        <dbReference type="EMBL" id="KAK6123417.1"/>
    </source>
</evidence>
<dbReference type="EC" id="3.2.1.4" evidence="13"/>
<organism evidence="16 17">
    <name type="scientific">Rehmannia glutinosa</name>
    <name type="common">Chinese foxglove</name>
    <dbReference type="NCBI Taxonomy" id="99300"/>
    <lineage>
        <taxon>Eukaryota</taxon>
        <taxon>Viridiplantae</taxon>
        <taxon>Streptophyta</taxon>
        <taxon>Embryophyta</taxon>
        <taxon>Tracheophyta</taxon>
        <taxon>Spermatophyta</taxon>
        <taxon>Magnoliopsida</taxon>
        <taxon>eudicotyledons</taxon>
        <taxon>Gunneridae</taxon>
        <taxon>Pentapetalae</taxon>
        <taxon>asterids</taxon>
        <taxon>lamiids</taxon>
        <taxon>Lamiales</taxon>
        <taxon>Orobanchaceae</taxon>
        <taxon>Rehmannieae</taxon>
        <taxon>Rehmannia</taxon>
    </lineage>
</organism>
<dbReference type="InterPro" id="IPR001701">
    <property type="entry name" value="Glyco_hydro_9"/>
</dbReference>
<evidence type="ECO:0000256" key="14">
    <source>
        <dbReference type="SAM" id="MobiDB-lite"/>
    </source>
</evidence>
<keyword evidence="5" id="KW-0732">Signal</keyword>
<evidence type="ECO:0000256" key="5">
    <source>
        <dbReference type="ARBA" id="ARBA00022729"/>
    </source>
</evidence>
<evidence type="ECO:0000256" key="11">
    <source>
        <dbReference type="ARBA" id="ARBA00023326"/>
    </source>
</evidence>
<keyword evidence="4" id="KW-0964">Secreted</keyword>
<dbReference type="PANTHER" id="PTHR22298">
    <property type="entry name" value="ENDO-1,4-BETA-GLUCANASE"/>
    <property type="match status" value="1"/>
</dbReference>
<feature type="region of interest" description="Disordered" evidence="14">
    <location>
        <begin position="678"/>
        <end position="703"/>
    </location>
</feature>
<keyword evidence="7 13" id="KW-0136">Cellulose degradation</keyword>
<dbReference type="Proteomes" id="UP001318860">
    <property type="component" value="Unassembled WGS sequence"/>
</dbReference>
<name>A0ABR0UMK2_REHGL</name>
<dbReference type="Gene3D" id="1.50.10.10">
    <property type="match status" value="1"/>
</dbReference>
<protein>
    <recommendedName>
        <fullName evidence="13">Endoglucanase</fullName>
        <ecNumber evidence="13">3.2.1.4</ecNumber>
    </recommendedName>
</protein>
<dbReference type="InterPro" id="IPR019028">
    <property type="entry name" value="CBM_49"/>
</dbReference>
<evidence type="ECO:0000256" key="13">
    <source>
        <dbReference type="RuleBase" id="RU361166"/>
    </source>
</evidence>
<dbReference type="InterPro" id="IPR018221">
    <property type="entry name" value="Glyco_hydro_9_His_AS"/>
</dbReference>
<dbReference type="InterPro" id="IPR008928">
    <property type="entry name" value="6-hairpin_glycosidase_sf"/>
</dbReference>
<proteinExistence type="inferred from homology"/>
<feature type="domain" description="Carbohydrate binding" evidence="15">
    <location>
        <begin position="710"/>
        <end position="792"/>
    </location>
</feature>
<reference evidence="16 17" key="1">
    <citation type="journal article" date="2021" name="Comput. Struct. Biotechnol. J.">
        <title>De novo genome assembly of the potent medicinal plant Rehmannia glutinosa using nanopore technology.</title>
        <authorList>
            <person name="Ma L."/>
            <person name="Dong C."/>
            <person name="Song C."/>
            <person name="Wang X."/>
            <person name="Zheng X."/>
            <person name="Niu Y."/>
            <person name="Chen S."/>
            <person name="Feng W."/>
        </authorList>
    </citation>
    <scope>NUCLEOTIDE SEQUENCE [LARGE SCALE GENOMIC DNA]</scope>
    <source>
        <strain evidence="16">DH-2019</strain>
    </source>
</reference>
<sequence>MFVILFHQRKLISFSQSRLQLSSPLIYGVGITLEAKIILLSSVVILIEVESISSDLDFCGLNARSDIPSSTLDKSTAPSQAIPGLTICFDGALASDGSCVGVDVTIFDVSVTFSKRYCKKFIGISDPEVAKFLVLREALKLAQSLPHAYFSFHGDAVAIVLAVNRESSCLVCCYPVNVVSYSLYISYCSLVLEATIVHAFDYSDALDKTLLFFEAQRSGKLPVNQRVKWRGDSGLRDGYAEGVNLVGGYYDAGDHVKFGLPMAFSVAMLSWGAVDFKSELVSLNQMGHTLEAIKWGTDYFMKAHPQPNVLWGQVGDGASDHYCWERAEDMTTPRTAYKLDPEHPGSDLAGETAAALAAASLAFKPYDSTYSNLLLVHAKQLFSFANRFRGFYDDSIGSAKQFYTSSGYSDELLWAATWLYRATNDDYYLKYVVDNCVSLGGTGWAVKEFSWDNKYAGVQILLSKILLDGAGRAYTSTLQQYQAKADYFTCACLQKNDGYNVPITPGGLLYLHEWNNLQYPASAAFLLAVYSDYLAKAKSVVKCPDAQLQPHDILNFAKSQADYILGKNPKSMSYLVGYGQNYPVHVHHRGSSIAPISHLQSPVGCVEGFETWYKRPEANPNVVFGGLVGDQMLTTNTQMIGRTMNKLSQHYLGQPLSLDCSPNCTACLEILQVNRPYKQESPKPSIPYPKQQGSLPKYTPAPDPKSATPVEFLHSITNTWVVGKETYYRHKVIIKNVSQKPITEMKLHIENLTGSLWGLSPTQEKNTYEFPEWLKVLEPGSECSFAYIQGGAQAKISVQGYH</sequence>